<dbReference type="OrthoDB" id="3219396at2759"/>
<dbReference type="PANTHER" id="PTHR13318:SF247">
    <property type="entry name" value="GH16156P"/>
    <property type="match status" value="1"/>
</dbReference>
<name>A0A087UD12_STEMI</name>
<dbReference type="AlphaFoldDB" id="A0A087UD12"/>
<protein>
    <recommendedName>
        <fullName evidence="1">F-box/LRR-repeat protein 15-like leucin rich repeat domain-containing protein</fullName>
    </recommendedName>
</protein>
<dbReference type="Pfam" id="PF25372">
    <property type="entry name" value="DUF7885"/>
    <property type="match status" value="1"/>
</dbReference>
<dbReference type="EMBL" id="KK119275">
    <property type="protein sequence ID" value="KFM75251.1"/>
    <property type="molecule type" value="Genomic_DNA"/>
</dbReference>
<dbReference type="SUPFAM" id="SSF52047">
    <property type="entry name" value="RNI-like"/>
    <property type="match status" value="1"/>
</dbReference>
<evidence type="ECO:0000313" key="3">
    <source>
        <dbReference type="Proteomes" id="UP000054359"/>
    </source>
</evidence>
<dbReference type="InterPro" id="IPR057207">
    <property type="entry name" value="FBXL15_LRR"/>
</dbReference>
<dbReference type="InterPro" id="IPR032675">
    <property type="entry name" value="LRR_dom_sf"/>
</dbReference>
<feature type="non-terminal residue" evidence="2">
    <location>
        <position position="217"/>
    </location>
</feature>
<gene>
    <name evidence="2" type="ORF">X975_14904</name>
</gene>
<reference evidence="2 3" key="1">
    <citation type="submission" date="2013-11" db="EMBL/GenBank/DDBJ databases">
        <title>Genome sequencing of Stegodyphus mimosarum.</title>
        <authorList>
            <person name="Bechsgaard J."/>
        </authorList>
    </citation>
    <scope>NUCLEOTIDE SEQUENCE [LARGE SCALE GENOMIC DNA]</scope>
</reference>
<feature type="domain" description="F-box/LRR-repeat protein 15-like leucin rich repeat" evidence="1">
    <location>
        <begin position="53"/>
        <end position="124"/>
    </location>
</feature>
<accession>A0A087UD12</accession>
<keyword evidence="3" id="KW-1185">Reference proteome</keyword>
<dbReference type="GO" id="GO:0031146">
    <property type="term" value="P:SCF-dependent proteasomal ubiquitin-dependent protein catabolic process"/>
    <property type="evidence" value="ECO:0007669"/>
    <property type="project" value="TreeGrafter"/>
</dbReference>
<proteinExistence type="predicted"/>
<dbReference type="PANTHER" id="PTHR13318">
    <property type="entry name" value="PARTNER OF PAIRED, ISOFORM B-RELATED"/>
    <property type="match status" value="1"/>
</dbReference>
<dbReference type="Proteomes" id="UP000054359">
    <property type="component" value="Unassembled WGS sequence"/>
</dbReference>
<dbReference type="OMA" id="NCANIRE"/>
<sequence>MSCSLASVSLKDMPSSLLHLSVRGSEIYPDLFFGTNPHFAVPHLTCLDIGGVSNFLTSQDLHVFSTLKSLRSLYLEGCFRINNGGIESIVTILPQLEILDVEGTDISNEGVRTIFDNCANIRELYIGHTSINDDAFSRIVKNKMPHLTFCCVRNTNISSASIHTFIMHHLSNKKLMVKADFDWSSSIFKPSDLNSEMDDSVPYLADIRCHHYLNHKC</sequence>
<evidence type="ECO:0000259" key="1">
    <source>
        <dbReference type="Pfam" id="PF25372"/>
    </source>
</evidence>
<dbReference type="Gene3D" id="3.80.10.10">
    <property type="entry name" value="Ribonuclease Inhibitor"/>
    <property type="match status" value="1"/>
</dbReference>
<organism evidence="2 3">
    <name type="scientific">Stegodyphus mimosarum</name>
    <name type="common">African social velvet spider</name>
    <dbReference type="NCBI Taxonomy" id="407821"/>
    <lineage>
        <taxon>Eukaryota</taxon>
        <taxon>Metazoa</taxon>
        <taxon>Ecdysozoa</taxon>
        <taxon>Arthropoda</taxon>
        <taxon>Chelicerata</taxon>
        <taxon>Arachnida</taxon>
        <taxon>Araneae</taxon>
        <taxon>Araneomorphae</taxon>
        <taxon>Entelegynae</taxon>
        <taxon>Eresoidea</taxon>
        <taxon>Eresidae</taxon>
        <taxon>Stegodyphus</taxon>
    </lineage>
</organism>
<dbReference type="GO" id="GO:0019005">
    <property type="term" value="C:SCF ubiquitin ligase complex"/>
    <property type="evidence" value="ECO:0007669"/>
    <property type="project" value="TreeGrafter"/>
</dbReference>
<evidence type="ECO:0000313" key="2">
    <source>
        <dbReference type="EMBL" id="KFM75251.1"/>
    </source>
</evidence>